<evidence type="ECO:0000256" key="1">
    <source>
        <dbReference type="SAM" id="SignalP"/>
    </source>
</evidence>
<proteinExistence type="predicted"/>
<dbReference type="Proteomes" id="UP000297253">
    <property type="component" value="Unassembled WGS sequence"/>
</dbReference>
<feature type="chain" id="PRO_5039212898" evidence="1">
    <location>
        <begin position="23"/>
        <end position="209"/>
    </location>
</feature>
<dbReference type="Gene3D" id="1.20.5.420">
    <property type="entry name" value="Immunoglobulin FC, subunit C"/>
    <property type="match status" value="1"/>
</dbReference>
<dbReference type="Pfam" id="PF01468">
    <property type="entry name" value="GA"/>
    <property type="match status" value="1"/>
</dbReference>
<feature type="domain" description="Surface antigen GAG-binding" evidence="3">
    <location>
        <begin position="103"/>
        <end position="209"/>
    </location>
</feature>
<protein>
    <submittedName>
        <fullName evidence="4">Uncharacterized protein</fullName>
    </submittedName>
</protein>
<evidence type="ECO:0000313" key="4">
    <source>
        <dbReference type="EMBL" id="TFU97490.1"/>
    </source>
</evidence>
<dbReference type="Gene3D" id="1.20.140.130">
    <property type="match status" value="1"/>
</dbReference>
<keyword evidence="1" id="KW-0732">Signal</keyword>
<organism evidence="4 5">
    <name type="scientific">Streptococcus cuniculi</name>
    <dbReference type="NCBI Taxonomy" id="1432788"/>
    <lineage>
        <taxon>Bacteria</taxon>
        <taxon>Bacillati</taxon>
        <taxon>Bacillota</taxon>
        <taxon>Bacilli</taxon>
        <taxon>Lactobacillales</taxon>
        <taxon>Streptococcaceae</taxon>
        <taxon>Streptococcus</taxon>
    </lineage>
</organism>
<dbReference type="EMBL" id="SPPD01000010">
    <property type="protein sequence ID" value="TFU97490.1"/>
    <property type="molecule type" value="Genomic_DNA"/>
</dbReference>
<feature type="domain" description="Protein G-related albumin-binding (GA) module" evidence="2">
    <location>
        <begin position="61"/>
        <end position="102"/>
    </location>
</feature>
<dbReference type="Pfam" id="PF16828">
    <property type="entry name" value="GAGBD"/>
    <property type="match status" value="1"/>
</dbReference>
<accession>A0A4Y9J8Z2</accession>
<dbReference type="InterPro" id="IPR002988">
    <property type="entry name" value="GA_module"/>
</dbReference>
<dbReference type="RefSeq" id="WP_135182219.1">
    <property type="nucleotide sequence ID" value="NZ_JADGKZ010000010.1"/>
</dbReference>
<gene>
    <name evidence="4" type="ORF">E4T82_07450</name>
</gene>
<evidence type="ECO:0000259" key="2">
    <source>
        <dbReference type="Pfam" id="PF01468"/>
    </source>
</evidence>
<evidence type="ECO:0000313" key="5">
    <source>
        <dbReference type="Proteomes" id="UP000297253"/>
    </source>
</evidence>
<dbReference type="InterPro" id="IPR031792">
    <property type="entry name" value="GAG_BD"/>
</dbReference>
<dbReference type="OrthoDB" id="2224532at2"/>
<dbReference type="AlphaFoldDB" id="A0A4Y9J8Z2"/>
<evidence type="ECO:0000259" key="3">
    <source>
        <dbReference type="Pfam" id="PF16828"/>
    </source>
</evidence>
<sequence length="209" mass="23559">MKKQLYLAATAALVAVAPHAIQAEQPTPNEGNQEAPLTATTASPLPMVAHDFISQKRVSSRAELDSLAYLTAEQKEEFKKQIEVAQSEIEVDNALFAAKKANIQALKDEESETVEKAIMIFRDIRQLPELTDASLYDGQMYTWSAIGDMLDGYLQSFYSLNPEIDANLTNQELARRLSNLYNAFHYGTMEYIARDLEQKHKQFPDNQEL</sequence>
<reference evidence="4 5" key="1">
    <citation type="submission" date="2019-03" db="EMBL/GenBank/DDBJ databases">
        <title>Diversity of the mouse oral microbiome.</title>
        <authorList>
            <person name="Joseph S."/>
            <person name="Aduse-Opoku J."/>
            <person name="Curtis M."/>
            <person name="Wade W."/>
            <person name="Hashim A."/>
        </authorList>
    </citation>
    <scope>NUCLEOTIDE SEQUENCE [LARGE SCALE GENOMIC DNA]</scope>
    <source>
        <strain evidence="4 5">WM131</strain>
    </source>
</reference>
<name>A0A4Y9J8Z2_9STRE</name>
<feature type="signal peptide" evidence="1">
    <location>
        <begin position="1"/>
        <end position="22"/>
    </location>
</feature>
<comment type="caution">
    <text evidence="4">The sequence shown here is derived from an EMBL/GenBank/DDBJ whole genome shotgun (WGS) entry which is preliminary data.</text>
</comment>
<dbReference type="InterPro" id="IPR038349">
    <property type="entry name" value="GAG_BD_sf"/>
</dbReference>